<keyword evidence="1" id="KW-1133">Transmembrane helix</keyword>
<keyword evidence="2" id="KW-1185">Reference proteome</keyword>
<reference evidence="3" key="1">
    <citation type="submission" date="2022-11" db="UniProtKB">
        <authorList>
            <consortium name="WormBaseParasite"/>
        </authorList>
    </citation>
    <scope>IDENTIFICATION</scope>
</reference>
<evidence type="ECO:0000313" key="2">
    <source>
        <dbReference type="Proteomes" id="UP000887565"/>
    </source>
</evidence>
<dbReference type="Proteomes" id="UP000887565">
    <property type="component" value="Unplaced"/>
</dbReference>
<feature type="transmembrane region" description="Helical" evidence="1">
    <location>
        <begin position="92"/>
        <end position="109"/>
    </location>
</feature>
<sequence length="112" mass="12933">VLGAGQTQKNFGASPRVNEYNIFYSYILTRTRTIFHRTDFFTKNTDLAEKDIVVHSGASPLDSLLTIFRIARMFSSKVVIMMIFSWSFVRRLFTMTIFSAVIIVTFFLCSRL</sequence>
<proteinExistence type="predicted"/>
<organism evidence="2 3">
    <name type="scientific">Romanomermis culicivorax</name>
    <name type="common">Nematode worm</name>
    <dbReference type="NCBI Taxonomy" id="13658"/>
    <lineage>
        <taxon>Eukaryota</taxon>
        <taxon>Metazoa</taxon>
        <taxon>Ecdysozoa</taxon>
        <taxon>Nematoda</taxon>
        <taxon>Enoplea</taxon>
        <taxon>Dorylaimia</taxon>
        <taxon>Mermithida</taxon>
        <taxon>Mermithoidea</taxon>
        <taxon>Mermithidae</taxon>
        <taxon>Romanomermis</taxon>
    </lineage>
</organism>
<dbReference type="AlphaFoldDB" id="A0A915J5U3"/>
<evidence type="ECO:0000313" key="3">
    <source>
        <dbReference type="WBParaSite" id="nRc.2.0.1.t21154-RA"/>
    </source>
</evidence>
<evidence type="ECO:0000256" key="1">
    <source>
        <dbReference type="SAM" id="Phobius"/>
    </source>
</evidence>
<dbReference type="WBParaSite" id="nRc.2.0.1.t21154-RA">
    <property type="protein sequence ID" value="nRc.2.0.1.t21154-RA"/>
    <property type="gene ID" value="nRc.2.0.1.g21154"/>
</dbReference>
<accession>A0A915J5U3</accession>
<keyword evidence="1" id="KW-0812">Transmembrane</keyword>
<name>A0A915J5U3_ROMCU</name>
<protein>
    <submittedName>
        <fullName evidence="3">Uncharacterized protein</fullName>
    </submittedName>
</protein>
<keyword evidence="1" id="KW-0472">Membrane</keyword>